<reference evidence="1 2" key="1">
    <citation type="submission" date="2016-04" db="EMBL/GenBank/DDBJ databases">
        <title>Genome analyses suggest a sexual origin of heterokaryosis in a supposedly ancient asexual fungus.</title>
        <authorList>
            <person name="Ropars J."/>
            <person name="Sedzielewska K."/>
            <person name="Noel J."/>
            <person name="Charron P."/>
            <person name="Farinelli L."/>
            <person name="Marton T."/>
            <person name="Kruger M."/>
            <person name="Pelin A."/>
            <person name="Brachmann A."/>
            <person name="Corradi N."/>
        </authorList>
    </citation>
    <scope>NUCLEOTIDE SEQUENCE [LARGE SCALE GENOMIC DNA]</scope>
    <source>
        <strain evidence="1 2">C2</strain>
    </source>
</reference>
<protein>
    <submittedName>
        <fullName evidence="1">Uncharacterized protein</fullName>
    </submittedName>
</protein>
<evidence type="ECO:0000313" key="2">
    <source>
        <dbReference type="Proteomes" id="UP000233469"/>
    </source>
</evidence>
<proteinExistence type="predicted"/>
<dbReference type="EMBL" id="LLXL01000360">
    <property type="protein sequence ID" value="PKK73591.1"/>
    <property type="molecule type" value="Genomic_DNA"/>
</dbReference>
<gene>
    <name evidence="1" type="ORF">RhiirC2_740524</name>
</gene>
<organism evidence="1 2">
    <name type="scientific">Rhizophagus irregularis</name>
    <dbReference type="NCBI Taxonomy" id="588596"/>
    <lineage>
        <taxon>Eukaryota</taxon>
        <taxon>Fungi</taxon>
        <taxon>Fungi incertae sedis</taxon>
        <taxon>Mucoromycota</taxon>
        <taxon>Glomeromycotina</taxon>
        <taxon>Glomeromycetes</taxon>
        <taxon>Glomerales</taxon>
        <taxon>Glomeraceae</taxon>
        <taxon>Rhizophagus</taxon>
    </lineage>
</organism>
<dbReference type="SUPFAM" id="SSF46689">
    <property type="entry name" value="Homeodomain-like"/>
    <property type="match status" value="1"/>
</dbReference>
<dbReference type="AlphaFoldDB" id="A0A2N1NIB0"/>
<dbReference type="InterPro" id="IPR036388">
    <property type="entry name" value="WH-like_DNA-bd_sf"/>
</dbReference>
<dbReference type="Gene3D" id="1.10.10.10">
    <property type="entry name" value="Winged helix-like DNA-binding domain superfamily/Winged helix DNA-binding domain"/>
    <property type="match status" value="1"/>
</dbReference>
<feature type="non-terminal residue" evidence="1">
    <location>
        <position position="1"/>
    </location>
</feature>
<comment type="caution">
    <text evidence="1">The sequence shown here is derived from an EMBL/GenBank/DDBJ whole genome shotgun (WGS) entry which is preliminary data.</text>
</comment>
<reference evidence="1 2" key="2">
    <citation type="submission" date="2017-10" db="EMBL/GenBank/DDBJ databases">
        <title>Extensive intraspecific genome diversity in a model arbuscular mycorrhizal fungus.</title>
        <authorList>
            <person name="Chen E.C.H."/>
            <person name="Morin E."/>
            <person name="Baudet D."/>
            <person name="Noel J."/>
            <person name="Ndikumana S."/>
            <person name="Charron P."/>
            <person name="St-Onge C."/>
            <person name="Giorgi J."/>
            <person name="Grigoriev I.V."/>
            <person name="Roux C."/>
            <person name="Martin F.M."/>
            <person name="Corradi N."/>
        </authorList>
    </citation>
    <scope>NUCLEOTIDE SEQUENCE [LARGE SCALE GENOMIC DNA]</scope>
    <source>
        <strain evidence="1 2">C2</strain>
    </source>
</reference>
<dbReference type="Proteomes" id="UP000233469">
    <property type="component" value="Unassembled WGS sequence"/>
</dbReference>
<dbReference type="InterPro" id="IPR009057">
    <property type="entry name" value="Homeodomain-like_sf"/>
</dbReference>
<name>A0A2N1NIB0_9GLOM</name>
<accession>A0A2N1NIB0</accession>
<sequence length="63" mass="7735">NGYEKIITFRKSDAQKLLRIDVNKASKLWERFVQTKWIQNYEKKCYFYPPSKNKEIFLTSPFR</sequence>
<evidence type="ECO:0000313" key="1">
    <source>
        <dbReference type="EMBL" id="PKK73591.1"/>
    </source>
</evidence>